<evidence type="ECO:0000313" key="5">
    <source>
        <dbReference type="Proteomes" id="UP001152797"/>
    </source>
</evidence>
<organism evidence="3">
    <name type="scientific">Cladocopium goreaui</name>
    <dbReference type="NCBI Taxonomy" id="2562237"/>
    <lineage>
        <taxon>Eukaryota</taxon>
        <taxon>Sar</taxon>
        <taxon>Alveolata</taxon>
        <taxon>Dinophyceae</taxon>
        <taxon>Suessiales</taxon>
        <taxon>Symbiodiniaceae</taxon>
        <taxon>Cladocopium</taxon>
    </lineage>
</organism>
<dbReference type="OrthoDB" id="423437at2759"/>
<dbReference type="SUPFAM" id="SSF46565">
    <property type="entry name" value="Chaperone J-domain"/>
    <property type="match status" value="1"/>
</dbReference>
<keyword evidence="5" id="KW-1185">Reference proteome</keyword>
<name>A0A9P1FNS3_9DINO</name>
<feature type="region of interest" description="Disordered" evidence="1">
    <location>
        <begin position="454"/>
        <end position="473"/>
    </location>
</feature>
<dbReference type="InterPro" id="IPR036869">
    <property type="entry name" value="J_dom_sf"/>
</dbReference>
<dbReference type="EMBL" id="CAMXCT020000860">
    <property type="protein sequence ID" value="CAL1137469.1"/>
    <property type="molecule type" value="Genomic_DNA"/>
</dbReference>
<dbReference type="Proteomes" id="UP001152797">
    <property type="component" value="Unassembled WGS sequence"/>
</dbReference>
<dbReference type="SMART" id="SM00271">
    <property type="entry name" value="DnaJ"/>
    <property type="match status" value="1"/>
</dbReference>
<evidence type="ECO:0000256" key="1">
    <source>
        <dbReference type="SAM" id="MobiDB-lite"/>
    </source>
</evidence>
<reference evidence="4 5" key="2">
    <citation type="submission" date="2024-05" db="EMBL/GenBank/DDBJ databases">
        <authorList>
            <person name="Chen Y."/>
            <person name="Shah S."/>
            <person name="Dougan E. K."/>
            <person name="Thang M."/>
            <person name="Chan C."/>
        </authorList>
    </citation>
    <scope>NUCLEOTIDE SEQUENCE [LARGE SCALE GENOMIC DNA]</scope>
</reference>
<dbReference type="InterPro" id="IPR050817">
    <property type="entry name" value="DjlA_DnaK_co-chaperone"/>
</dbReference>
<dbReference type="Gene3D" id="1.10.287.110">
    <property type="entry name" value="DnaJ domain"/>
    <property type="match status" value="1"/>
</dbReference>
<protein>
    <submittedName>
        <fullName evidence="4">Chaperone protein DnaJ</fullName>
    </submittedName>
</protein>
<dbReference type="CDD" id="cd06257">
    <property type="entry name" value="DnaJ"/>
    <property type="match status" value="1"/>
</dbReference>
<proteinExistence type="predicted"/>
<dbReference type="PROSITE" id="PS50076">
    <property type="entry name" value="DNAJ_2"/>
    <property type="match status" value="1"/>
</dbReference>
<evidence type="ECO:0000259" key="2">
    <source>
        <dbReference type="PROSITE" id="PS50076"/>
    </source>
</evidence>
<feature type="region of interest" description="Disordered" evidence="1">
    <location>
        <begin position="482"/>
        <end position="507"/>
    </location>
</feature>
<dbReference type="Pfam" id="PF00226">
    <property type="entry name" value="DnaJ"/>
    <property type="match status" value="1"/>
</dbReference>
<dbReference type="EMBL" id="CAMXCT030000860">
    <property type="protein sequence ID" value="CAL4771406.1"/>
    <property type="molecule type" value="Genomic_DNA"/>
</dbReference>
<gene>
    <name evidence="3" type="ORF">C1SCF055_LOCUS11648</name>
</gene>
<dbReference type="InterPro" id="IPR001623">
    <property type="entry name" value="DnaJ_domain"/>
</dbReference>
<dbReference type="PANTHER" id="PTHR24074">
    <property type="entry name" value="CO-CHAPERONE PROTEIN DJLA"/>
    <property type="match status" value="1"/>
</dbReference>
<evidence type="ECO:0000313" key="4">
    <source>
        <dbReference type="EMBL" id="CAL4771406.1"/>
    </source>
</evidence>
<evidence type="ECO:0000313" key="3">
    <source>
        <dbReference type="EMBL" id="CAI3984094.1"/>
    </source>
</evidence>
<comment type="caution">
    <text evidence="3">The sequence shown here is derived from an EMBL/GenBank/DDBJ whole genome shotgun (WGS) entry which is preliminary data.</text>
</comment>
<reference evidence="3" key="1">
    <citation type="submission" date="2022-10" db="EMBL/GenBank/DDBJ databases">
        <authorList>
            <person name="Chen Y."/>
            <person name="Dougan E. K."/>
            <person name="Chan C."/>
            <person name="Rhodes N."/>
            <person name="Thang M."/>
        </authorList>
    </citation>
    <scope>NUCLEOTIDE SEQUENCE</scope>
</reference>
<accession>A0A9P1FNS3</accession>
<dbReference type="EMBL" id="CAMXCT010000860">
    <property type="protein sequence ID" value="CAI3984094.1"/>
    <property type="molecule type" value="Genomic_DNA"/>
</dbReference>
<dbReference type="PRINTS" id="PR00625">
    <property type="entry name" value="JDOMAIN"/>
</dbReference>
<feature type="domain" description="J" evidence="2">
    <location>
        <begin position="1851"/>
        <end position="1909"/>
    </location>
</feature>
<sequence length="1925" mass="210694">MSDQRVDRLAEKVDQLSSQVADLAGAVQALSLAVATQVQGQSVISGPPCTSYQVVSSAASAASEPVQTSERSFSSNGEYNSLAAEIPSVPDFCVSLCGSLRGGSLSFRERAARAWESGWWARFTLAGRISKPRPSKACDVRNTIYVVLKAEGYTCPLYVSSGAQYRTIVGDFTGKSLRLGRRSHLAERTFAMELSGVNAIQEGFQEVYQLAWPVEAGGEDAHFSLCMVIMKREGGVLLAVPSGFIPPEALQLASSHDGGALVGPHTVLSVPGVLLDGDVSHTTGEDLDVQVVDASLAILDGLSHMPDGGVEEDAAIIAFSTEFQVVPDPATLLRFAKEWLAVAGPGRSVFYSAVEELEQADPLNAAAKEGKAKAPKAKAAEKAKRASAQQVAEQIQHLSKMMPIITTALSSIQEEQKRLQQVVEGAAMSPPPRPTQVPVSMSMQQFAKLMGPPPKVRGTALASPPPKKAQMPAASVNLDVAGQEEGQQVEEEEALGRGVSSTTKGAQGREKLQQELAARSGGFCLAVAQNAFKRLRPASKVPSTLEEISATDFSMLTYLERFGGYGNSRDLGLMQYALSFVLDCAIRGDLEGVREHAALMAVGLEQAAQDQGRWDLGFQLMLLEDPPTQMWSYRGGASQLGRVRAFSPLCPQKWATIALAYAKEIDFIQARFCSLTELFIIRAALWARYFREFSSCINPTKTGVQQYPMQEQFAPWRQCILMCRGSRDEASTALFPLPFPLGDVWCRGPEHLGVNQRSRLAVRRSLYLAIAALNFVHFQCPLKVIPGLWRCPGPLHAAVHARLIALIKASGPAGKFSFLSCGRKAHQLDARLKELHEALQSLGFDEGSFYKKQHEGAEVKPRNDKEELRPYRPLDASRLKLSGKGSWDCREHLSDLLYMPFVEPRSNQYDVVPPAAVLPDMSKVTAEETLRLCKVWDAQGLLTNVVLPHLALEDLKGTRAFAVYDEQFLREKRVKRREEVGDFLHKPAPLLVPHQDDTVVCAFAALFQGDHLGVEFATEAHSRMLQSYGLLDEDSRLQSSKPLLWDQCVSGLVIDDFFVVSKEQINPGGSYLESRSVEHFRVAKAAYQQEGLQGSDDKDVIGQTQFTVCGGEVCSNEATVRRGAVTIAAPFEKRMALAMMTASASALPATSDALLSCLVGSWISVALLRRPSMSILDEVFKVIPPGQLDPQCPVVRFFPRAAASELQQLACLAPVLCSNLAVPFATDVFATDASLAKGGIVKSEVTSEEAAILWRTAVKAKASAPVLSRTQAMLSLYDPMFEENAEGRAGPYEGLKLLEDDFDENDGCAAQTAVPRPIGLRYEFIEICGGAAVVTKEMIKLGVVCGPVIDVSISRQFDLRSYQNPRGFDQENPKVKVGNQLAFASLALMMVALRMEKCGLLEQPRRSKMRWLKEWKRLLELGACETYTASCMFGSIHQKEFALLGVNMHVGLLKRKCSRDHGHVVIQGQYTKASATYCPGLALAFAVFFKDHIRAIERASKRLSVPAAGLEDVLSNDVCISLPWSNYAAWCWQGSSHINVLELAAVVKLLRDLARDGGDRRQVVFVDSQVVLCVLARGRSSAASLRGLLKKACALSIAFGIYLAPRYVPTRLNPADCPTRDTDLPEPGRSILGGLHDPQASFRLASISSLRRWISNCARLFLLLTPAFILFPCSSRRHSPEPINLHEWTLDFDSTLGFPGEGPQGLWFWVLLASTICDHAIGVGVGDASHADAVRREKRAGIVLEDGRRVTEATANVRDVLFERFEGWLQTEGMALQDVLFAQPPDLDLLNRVLVRIGEVLDAFRADLILPSDIDYTNSFGLLRIKEPKAQFRTAKHQSGRLDQPDLLEVNPYELLGISKGATASEARAAYRSASLQWHPDRNPGCGKECEDKMSEITKAYELIKKRQAPPPPDRSWEGWMQVGI</sequence>